<dbReference type="PRINTS" id="PR00320">
    <property type="entry name" value="GPROTEINBRPT"/>
</dbReference>
<dbReference type="GO" id="GO:0071011">
    <property type="term" value="C:precatalytic spliceosome"/>
    <property type="evidence" value="ECO:0007669"/>
    <property type="project" value="TreeGrafter"/>
</dbReference>
<proteinExistence type="inferred from homology"/>
<dbReference type="GO" id="GO:0000398">
    <property type="term" value="P:mRNA splicing, via spliceosome"/>
    <property type="evidence" value="ECO:0007669"/>
    <property type="project" value="InterPro"/>
</dbReference>
<dbReference type="SUPFAM" id="SSF50978">
    <property type="entry name" value="WD40 repeat-like"/>
    <property type="match status" value="1"/>
</dbReference>
<evidence type="ECO:0000256" key="5">
    <source>
        <dbReference type="SAM" id="MobiDB-lite"/>
    </source>
</evidence>
<feature type="compositionally biased region" description="Acidic residues" evidence="5">
    <location>
        <begin position="1"/>
        <end position="11"/>
    </location>
</feature>
<sequence length="389" mass="43161">MIDALDDEDERDGGSQAGPSKALAAFRGEDAKANLPVSIFGRHANAATGANIAKRLASEWPEPEWRAPWKLYRVISGHQGWVRSCAVDPGNEWFVTGSADRTIKVWDLASGSLKLTLTGHIEQVTGIVVSQRHPYMFSCGLDKKVKCWDLEYNKVIRNYHGHLSGVYSIAMHPTLDLLMTGGRDSVCRVWDMRTKRQVYCLTGHENTVGSILAQDENPQLVTGSYDSTVRLWDLATGKTIHTLTHHKKGVRAMAMHKKEFAFVSASADNIKKFSCHGDFMHNMLSKQNSIVNTLSMNDDDVVFSGGDNGSMCFWDYKSGHCFQQEKALVQPGSLEAECGIYASTFDVTGSRLITCEADKTIKMWKEDTEATPESAPILPFAPPKNIRRS</sequence>
<evidence type="ECO:0000313" key="6">
    <source>
        <dbReference type="EMBL" id="ABO97430.1"/>
    </source>
</evidence>
<feature type="repeat" description="WD" evidence="4">
    <location>
        <begin position="284"/>
        <end position="324"/>
    </location>
</feature>
<accession>A4S1E8</accession>
<reference evidence="6 7" key="1">
    <citation type="journal article" date="2007" name="Proc. Natl. Acad. Sci. U.S.A.">
        <title>The tiny eukaryote Ostreococcus provides genomic insights into the paradox of plankton speciation.</title>
        <authorList>
            <person name="Palenik B."/>
            <person name="Grimwood J."/>
            <person name="Aerts A."/>
            <person name="Rouze P."/>
            <person name="Salamov A."/>
            <person name="Putnam N."/>
            <person name="Dupont C."/>
            <person name="Jorgensen R."/>
            <person name="Derelle E."/>
            <person name="Rombauts S."/>
            <person name="Zhou K."/>
            <person name="Otillar R."/>
            <person name="Merchant S.S."/>
            <person name="Podell S."/>
            <person name="Gaasterland T."/>
            <person name="Napoli C."/>
            <person name="Gendler K."/>
            <person name="Manuell A."/>
            <person name="Tai V."/>
            <person name="Vallon O."/>
            <person name="Piganeau G."/>
            <person name="Jancek S."/>
            <person name="Heijde M."/>
            <person name="Jabbari K."/>
            <person name="Bowler C."/>
            <person name="Lohr M."/>
            <person name="Robbens S."/>
            <person name="Werner G."/>
            <person name="Dubchak I."/>
            <person name="Pazour G.J."/>
            <person name="Ren Q."/>
            <person name="Paulsen I."/>
            <person name="Delwiche C."/>
            <person name="Schmutz J."/>
            <person name="Rokhsar D."/>
            <person name="Van de Peer Y."/>
            <person name="Moreau H."/>
            <person name="Grigoriev I.V."/>
        </authorList>
    </citation>
    <scope>NUCLEOTIDE SEQUENCE [LARGE SCALE GENOMIC DNA]</scope>
    <source>
        <strain evidence="6 7">CCE9901</strain>
    </source>
</reference>
<evidence type="ECO:0000256" key="4">
    <source>
        <dbReference type="PROSITE-ProRule" id="PRU00221"/>
    </source>
</evidence>
<dbReference type="RefSeq" id="XP_001419137.1">
    <property type="nucleotide sequence ID" value="XM_001419100.1"/>
</dbReference>
<gene>
    <name evidence="6" type="ORF">OSTLU_50173</name>
</gene>
<dbReference type="InterPro" id="IPR036322">
    <property type="entry name" value="WD40_repeat_dom_sf"/>
</dbReference>
<dbReference type="InterPro" id="IPR045241">
    <property type="entry name" value="Prp46/PLRG1-like"/>
</dbReference>
<dbReference type="PANTHER" id="PTHR19923:SF0">
    <property type="entry name" value="PLEIOTROPIC REGULATOR 1"/>
    <property type="match status" value="1"/>
</dbReference>
<protein>
    <submittedName>
        <fullName evidence="6">Uncharacterized protein</fullName>
    </submittedName>
</protein>
<evidence type="ECO:0000256" key="2">
    <source>
        <dbReference type="ARBA" id="ARBA00022737"/>
    </source>
</evidence>
<name>A4S1E8_OSTLU</name>
<dbReference type="eggNOG" id="KOG0285">
    <property type="taxonomic scope" value="Eukaryota"/>
</dbReference>
<dbReference type="GO" id="GO:0071013">
    <property type="term" value="C:catalytic step 2 spliceosome"/>
    <property type="evidence" value="ECO:0007669"/>
    <property type="project" value="TreeGrafter"/>
</dbReference>
<dbReference type="PROSITE" id="PS00678">
    <property type="entry name" value="WD_REPEATS_1"/>
    <property type="match status" value="2"/>
</dbReference>
<evidence type="ECO:0000256" key="1">
    <source>
        <dbReference type="ARBA" id="ARBA00022574"/>
    </source>
</evidence>
<dbReference type="InterPro" id="IPR015943">
    <property type="entry name" value="WD40/YVTN_repeat-like_dom_sf"/>
</dbReference>
<keyword evidence="1 4" id="KW-0853">WD repeat</keyword>
<feature type="repeat" description="WD" evidence="4">
    <location>
        <begin position="159"/>
        <end position="200"/>
    </location>
</feature>
<dbReference type="GO" id="GO:0000974">
    <property type="term" value="C:Prp19 complex"/>
    <property type="evidence" value="ECO:0007669"/>
    <property type="project" value="TreeGrafter"/>
</dbReference>
<keyword evidence="2" id="KW-0677">Repeat</keyword>
<dbReference type="Proteomes" id="UP000001568">
    <property type="component" value="Chromosome 8"/>
</dbReference>
<dbReference type="Pfam" id="PF00400">
    <property type="entry name" value="WD40"/>
    <property type="match status" value="6"/>
</dbReference>
<feature type="region of interest" description="Disordered" evidence="5">
    <location>
        <begin position="367"/>
        <end position="389"/>
    </location>
</feature>
<dbReference type="OrthoDB" id="10256122at2759"/>
<dbReference type="InterPro" id="IPR001680">
    <property type="entry name" value="WD40_rpt"/>
</dbReference>
<dbReference type="PANTHER" id="PTHR19923">
    <property type="entry name" value="WD40 REPEAT PROTEINPRL1/PRL2-RELATED"/>
    <property type="match status" value="1"/>
</dbReference>
<comment type="similarity">
    <text evidence="3">Belongs to the WD repeat PRL1/PRL2 family.</text>
</comment>
<dbReference type="PROSITE" id="PS50294">
    <property type="entry name" value="WD_REPEATS_REGION"/>
    <property type="match status" value="4"/>
</dbReference>
<dbReference type="HOGENOM" id="CLU_000288_72_0_1"/>
<dbReference type="GeneID" id="5003240"/>
<dbReference type="PROSITE" id="PS50082">
    <property type="entry name" value="WD_REPEATS_2"/>
    <property type="match status" value="5"/>
</dbReference>
<keyword evidence="7" id="KW-1185">Reference proteome</keyword>
<dbReference type="CDD" id="cd00200">
    <property type="entry name" value="WD40"/>
    <property type="match status" value="1"/>
</dbReference>
<dbReference type="Gramene" id="ABO97430">
    <property type="protein sequence ID" value="ABO97430"/>
    <property type="gene ID" value="OSTLU_50173"/>
</dbReference>
<evidence type="ECO:0000256" key="3">
    <source>
        <dbReference type="ARBA" id="ARBA00025726"/>
    </source>
</evidence>
<dbReference type="OMA" id="FAMCFDQ"/>
<organism evidence="6 7">
    <name type="scientific">Ostreococcus lucimarinus (strain CCE9901)</name>
    <dbReference type="NCBI Taxonomy" id="436017"/>
    <lineage>
        <taxon>Eukaryota</taxon>
        <taxon>Viridiplantae</taxon>
        <taxon>Chlorophyta</taxon>
        <taxon>Mamiellophyceae</taxon>
        <taxon>Mamiellales</taxon>
        <taxon>Bathycoccaceae</taxon>
        <taxon>Ostreococcus</taxon>
    </lineage>
</organism>
<feature type="region of interest" description="Disordered" evidence="5">
    <location>
        <begin position="1"/>
        <end position="20"/>
    </location>
</feature>
<dbReference type="STRING" id="436017.A4S1E8"/>
<dbReference type="InterPro" id="IPR019775">
    <property type="entry name" value="WD40_repeat_CS"/>
</dbReference>
<evidence type="ECO:0000313" key="7">
    <source>
        <dbReference type="Proteomes" id="UP000001568"/>
    </source>
</evidence>
<dbReference type="SMART" id="SM00320">
    <property type="entry name" value="WD40"/>
    <property type="match status" value="7"/>
</dbReference>
<dbReference type="InterPro" id="IPR020472">
    <property type="entry name" value="WD40_PAC1"/>
</dbReference>
<dbReference type="AlphaFoldDB" id="A4S1E8"/>
<feature type="repeat" description="WD" evidence="4">
    <location>
        <begin position="117"/>
        <end position="158"/>
    </location>
</feature>
<dbReference type="KEGG" id="olu:OSTLU_50173"/>
<feature type="repeat" description="WD" evidence="4">
    <location>
        <begin position="201"/>
        <end position="242"/>
    </location>
</feature>
<feature type="repeat" description="WD" evidence="4">
    <location>
        <begin position="75"/>
        <end position="116"/>
    </location>
</feature>
<dbReference type="EMBL" id="CP000588">
    <property type="protein sequence ID" value="ABO97430.1"/>
    <property type="molecule type" value="Genomic_DNA"/>
</dbReference>
<dbReference type="Gene3D" id="2.130.10.10">
    <property type="entry name" value="YVTN repeat-like/Quinoprotein amine dehydrogenase"/>
    <property type="match status" value="1"/>
</dbReference>
<dbReference type="FunFam" id="2.130.10.10:FF:000012">
    <property type="entry name" value="Putative pleiotropic regulator 1"/>
    <property type="match status" value="1"/>
</dbReference>